<evidence type="ECO:0000313" key="6">
    <source>
        <dbReference type="EMBL" id="MBX7489877.1"/>
    </source>
</evidence>
<keyword evidence="4" id="KW-0472">Membrane</keyword>
<dbReference type="PANTHER" id="PTHR43547">
    <property type="entry name" value="TWO-COMPONENT HISTIDINE KINASE"/>
    <property type="match status" value="1"/>
</dbReference>
<dbReference type="EMBL" id="JAIGYQ010000001">
    <property type="protein sequence ID" value="MBX7489877.1"/>
    <property type="molecule type" value="Genomic_DNA"/>
</dbReference>
<dbReference type="PANTHER" id="PTHR43547:SF2">
    <property type="entry name" value="HYBRID SIGNAL TRANSDUCTION HISTIDINE KINASE C"/>
    <property type="match status" value="1"/>
</dbReference>
<feature type="transmembrane region" description="Helical" evidence="4">
    <location>
        <begin position="6"/>
        <end position="24"/>
    </location>
</feature>
<dbReference type="EC" id="2.7.13.3" evidence="2"/>
<evidence type="ECO:0000313" key="7">
    <source>
        <dbReference type="Proteomes" id="UP000700059"/>
    </source>
</evidence>
<protein>
    <recommendedName>
        <fullName evidence="2">histidine kinase</fullName>
        <ecNumber evidence="2">2.7.13.3</ecNumber>
    </recommendedName>
</protein>
<evidence type="ECO:0000259" key="5">
    <source>
        <dbReference type="PROSITE" id="PS50109"/>
    </source>
</evidence>
<organism evidence="6 7">
    <name type="scientific">Helicobacter turcicus</name>
    <dbReference type="NCBI Taxonomy" id="2867412"/>
    <lineage>
        <taxon>Bacteria</taxon>
        <taxon>Pseudomonadati</taxon>
        <taxon>Campylobacterota</taxon>
        <taxon>Epsilonproteobacteria</taxon>
        <taxon>Campylobacterales</taxon>
        <taxon>Helicobacteraceae</taxon>
        <taxon>Helicobacter</taxon>
    </lineage>
</organism>
<dbReference type="InterPro" id="IPR003661">
    <property type="entry name" value="HisK_dim/P_dom"/>
</dbReference>
<keyword evidence="7" id="KW-1185">Reference proteome</keyword>
<accession>A0ABS7JKG0</accession>
<proteinExistence type="predicted"/>
<keyword evidence="6" id="KW-0418">Kinase</keyword>
<feature type="transmembrane region" description="Helical" evidence="4">
    <location>
        <begin position="100"/>
        <end position="121"/>
    </location>
</feature>
<dbReference type="SUPFAM" id="SSF47384">
    <property type="entry name" value="Homodimeric domain of signal transducing histidine kinase"/>
    <property type="match status" value="1"/>
</dbReference>
<dbReference type="SMART" id="SM00387">
    <property type="entry name" value="HATPase_c"/>
    <property type="match status" value="1"/>
</dbReference>
<dbReference type="RefSeq" id="WP_221531150.1">
    <property type="nucleotide sequence ID" value="NZ_JAIGYP010000001.1"/>
</dbReference>
<dbReference type="InterPro" id="IPR036890">
    <property type="entry name" value="HATPase_C_sf"/>
</dbReference>
<dbReference type="InterPro" id="IPR036097">
    <property type="entry name" value="HisK_dim/P_sf"/>
</dbReference>
<keyword evidence="6" id="KW-0808">Transferase</keyword>
<dbReference type="Pfam" id="PF02518">
    <property type="entry name" value="HATPase_c"/>
    <property type="match status" value="1"/>
</dbReference>
<dbReference type="SUPFAM" id="SSF55874">
    <property type="entry name" value="ATPase domain of HSP90 chaperone/DNA topoisomerase II/histidine kinase"/>
    <property type="match status" value="1"/>
</dbReference>
<dbReference type="InterPro" id="IPR003594">
    <property type="entry name" value="HATPase_dom"/>
</dbReference>
<dbReference type="Gene3D" id="3.30.565.10">
    <property type="entry name" value="Histidine kinase-like ATPase, C-terminal domain"/>
    <property type="match status" value="1"/>
</dbReference>
<evidence type="ECO:0000256" key="4">
    <source>
        <dbReference type="SAM" id="Phobius"/>
    </source>
</evidence>
<keyword evidence="4" id="KW-0812">Transmembrane</keyword>
<dbReference type="CDD" id="cd00082">
    <property type="entry name" value="HisKA"/>
    <property type="match status" value="1"/>
</dbReference>
<dbReference type="Gene3D" id="1.10.287.130">
    <property type="match status" value="1"/>
</dbReference>
<keyword evidence="3" id="KW-0597">Phosphoprotein</keyword>
<dbReference type="InterPro" id="IPR005467">
    <property type="entry name" value="His_kinase_dom"/>
</dbReference>
<name>A0ABS7JKG0_9HELI</name>
<dbReference type="InterPro" id="IPR004358">
    <property type="entry name" value="Sig_transdc_His_kin-like_C"/>
</dbReference>
<dbReference type="PROSITE" id="PS50109">
    <property type="entry name" value="HIS_KIN"/>
    <property type="match status" value="1"/>
</dbReference>
<keyword evidence="4" id="KW-1133">Transmembrane helix</keyword>
<gene>
    <name evidence="6" type="ORF">K4G57_00065</name>
</gene>
<dbReference type="GO" id="GO:0016301">
    <property type="term" value="F:kinase activity"/>
    <property type="evidence" value="ECO:0007669"/>
    <property type="project" value="UniProtKB-KW"/>
</dbReference>
<evidence type="ECO:0000256" key="2">
    <source>
        <dbReference type="ARBA" id="ARBA00012438"/>
    </source>
</evidence>
<sequence>MQKSLIYAFIAIVAVFSILFYTYAHTITYYNIESKLQEITKQYPSKHLEGIVILDSKVLGARFEKRINAESVEYVLQTSFKDKTLQITQDITQEARLLKFLGLALVFLNLILWVVVAVLLWQNKRNLNLELNAVITALNSLEMENLNTLVLPNKTPLTQALKVFLERVEAHYRIQKQLYSGIAHELKTPLAVIKAKCEVTLLKPRENVVYINALKENIESVNSAQASIKALFNLVNGEQKEKAKVVNIQSELESIAKDFVLLHKERKFNYILQTQGLEIPIKLIFLRQIIQNFLQNAFKFTSKDKMVCLKSYVKDGILKVEVLDEGDGISPNIDVFAPFKKSGEKEGIGLGLFLAKRAAKALGGEIKLENREDMQGAIATFALKI</sequence>
<reference evidence="6 7" key="1">
    <citation type="submission" date="2021-08" db="EMBL/GenBank/DDBJ databases">
        <title>Helicobacter spp. isolated from feces of Anatolian Ground Squirrel (Spermophilus xanthoprymnus) in Turkey.</title>
        <authorList>
            <person name="Aydin F."/>
            <person name="Abay S."/>
            <person name="Kayman T."/>
            <person name="Karakaya E."/>
            <person name="Saticioglu I.B."/>
        </authorList>
    </citation>
    <scope>NUCLEOTIDE SEQUENCE [LARGE SCALE GENOMIC DNA]</scope>
    <source>
        <strain evidence="6 7">Faydin-H70</strain>
    </source>
</reference>
<dbReference type="PRINTS" id="PR00344">
    <property type="entry name" value="BCTRLSENSOR"/>
</dbReference>
<evidence type="ECO:0000256" key="1">
    <source>
        <dbReference type="ARBA" id="ARBA00000085"/>
    </source>
</evidence>
<evidence type="ECO:0000256" key="3">
    <source>
        <dbReference type="ARBA" id="ARBA00022553"/>
    </source>
</evidence>
<feature type="domain" description="Histidine kinase" evidence="5">
    <location>
        <begin position="181"/>
        <end position="385"/>
    </location>
</feature>
<comment type="catalytic activity">
    <reaction evidence="1">
        <text>ATP + protein L-histidine = ADP + protein N-phospho-L-histidine.</text>
        <dbReference type="EC" id="2.7.13.3"/>
    </reaction>
</comment>
<dbReference type="Proteomes" id="UP000700059">
    <property type="component" value="Unassembled WGS sequence"/>
</dbReference>
<comment type="caution">
    <text evidence="6">The sequence shown here is derived from an EMBL/GenBank/DDBJ whole genome shotgun (WGS) entry which is preliminary data.</text>
</comment>